<proteinExistence type="predicted"/>
<protein>
    <submittedName>
        <fullName evidence="2">TolC family protein</fullName>
    </submittedName>
</protein>
<evidence type="ECO:0000313" key="2">
    <source>
        <dbReference type="EMBL" id="TKB96454.1"/>
    </source>
</evidence>
<dbReference type="RefSeq" id="WP_136878543.1">
    <property type="nucleotide sequence ID" value="NZ_SWBO01000019.1"/>
</dbReference>
<evidence type="ECO:0000256" key="1">
    <source>
        <dbReference type="SAM" id="SignalP"/>
    </source>
</evidence>
<dbReference type="SUPFAM" id="SSF56954">
    <property type="entry name" value="Outer membrane efflux proteins (OEP)"/>
    <property type="match status" value="1"/>
</dbReference>
<sequence length="391" mass="45247">MKQITITLLLVLGLSFAKAQTLDSILNLVRSKNKTLKVYQSEREANSMAFRTGLNPENPTAEYEMLFGTPRDAGNQQDFALTQRFDFPTSYGYRKQAANEKIRQTSYIARSKSQQLLLEVKLDWLKWIYLNKMTVRYNERLTTVTKLVSAYQKKMEVGDGNMLDLNKLKILLLETKTQLKRNIEQTVQLKQKFVNYSGGSLVEVNTVDYPKGETIPSFKVLDSLIEAGDPLLKIYEVQQSIAARETSLSKSLTLPGLQAGYHSQSILGQNYRGIHFGISIPLWEKKNTVQQKKLEELVANDRMEDHRLEHRQENQIYYQQYEEASYLVGEYKSLLDQLKSESLLAKALQYGEISVIQYYNEIISLYKTQDTYLEYELQQQQAIAKLYKFML</sequence>
<feature type="signal peptide" evidence="1">
    <location>
        <begin position="1"/>
        <end position="19"/>
    </location>
</feature>
<dbReference type="AlphaFoldDB" id="A0A4U1BUT0"/>
<organism evidence="2 3">
    <name type="scientific">Pedobacter cryotolerans</name>
    <dbReference type="NCBI Taxonomy" id="2571270"/>
    <lineage>
        <taxon>Bacteria</taxon>
        <taxon>Pseudomonadati</taxon>
        <taxon>Bacteroidota</taxon>
        <taxon>Sphingobacteriia</taxon>
        <taxon>Sphingobacteriales</taxon>
        <taxon>Sphingobacteriaceae</taxon>
        <taxon>Pedobacter</taxon>
    </lineage>
</organism>
<gene>
    <name evidence="2" type="ORF">FA045_18375</name>
</gene>
<dbReference type="OrthoDB" id="712316at2"/>
<dbReference type="GO" id="GO:0015562">
    <property type="term" value="F:efflux transmembrane transporter activity"/>
    <property type="evidence" value="ECO:0007669"/>
    <property type="project" value="InterPro"/>
</dbReference>
<dbReference type="EMBL" id="SWBO01000019">
    <property type="protein sequence ID" value="TKB96454.1"/>
    <property type="molecule type" value="Genomic_DNA"/>
</dbReference>
<evidence type="ECO:0000313" key="3">
    <source>
        <dbReference type="Proteomes" id="UP000310477"/>
    </source>
</evidence>
<feature type="chain" id="PRO_5020641902" evidence="1">
    <location>
        <begin position="20"/>
        <end position="391"/>
    </location>
</feature>
<keyword evidence="1" id="KW-0732">Signal</keyword>
<reference evidence="2 3" key="1">
    <citation type="submission" date="2019-04" db="EMBL/GenBank/DDBJ databases">
        <title>Pedobacter sp. AR-2-6 sp. nov., isolated from Arctic soil.</title>
        <authorList>
            <person name="Dahal R.H."/>
            <person name="Kim D.-U."/>
        </authorList>
    </citation>
    <scope>NUCLEOTIDE SEQUENCE [LARGE SCALE GENOMIC DNA]</scope>
    <source>
        <strain evidence="2 3">AR-2-6</strain>
    </source>
</reference>
<accession>A0A4U1BUT0</accession>
<dbReference type="Proteomes" id="UP000310477">
    <property type="component" value="Unassembled WGS sequence"/>
</dbReference>
<keyword evidence="3" id="KW-1185">Reference proteome</keyword>
<comment type="caution">
    <text evidence="2">The sequence shown here is derived from an EMBL/GenBank/DDBJ whole genome shotgun (WGS) entry which is preliminary data.</text>
</comment>
<dbReference type="Gene3D" id="1.20.1600.10">
    <property type="entry name" value="Outer membrane efflux proteins (OEP)"/>
    <property type="match status" value="1"/>
</dbReference>
<name>A0A4U1BUT0_9SPHI</name>